<dbReference type="AlphaFoldDB" id="A0A2P2JSF0"/>
<organism evidence="1">
    <name type="scientific">Rhizophora mucronata</name>
    <name type="common">Asiatic mangrove</name>
    <dbReference type="NCBI Taxonomy" id="61149"/>
    <lineage>
        <taxon>Eukaryota</taxon>
        <taxon>Viridiplantae</taxon>
        <taxon>Streptophyta</taxon>
        <taxon>Embryophyta</taxon>
        <taxon>Tracheophyta</taxon>
        <taxon>Spermatophyta</taxon>
        <taxon>Magnoliopsida</taxon>
        <taxon>eudicotyledons</taxon>
        <taxon>Gunneridae</taxon>
        <taxon>Pentapetalae</taxon>
        <taxon>rosids</taxon>
        <taxon>fabids</taxon>
        <taxon>Malpighiales</taxon>
        <taxon>Rhizophoraceae</taxon>
        <taxon>Rhizophora</taxon>
    </lineage>
</organism>
<reference evidence="1" key="1">
    <citation type="submission" date="2018-02" db="EMBL/GenBank/DDBJ databases">
        <title>Rhizophora mucronata_Transcriptome.</title>
        <authorList>
            <person name="Meera S.P."/>
            <person name="Sreeshan A."/>
            <person name="Augustine A."/>
        </authorList>
    </citation>
    <scope>NUCLEOTIDE SEQUENCE</scope>
    <source>
        <tissue evidence="1">Leaf</tissue>
    </source>
</reference>
<sequence>MVAARTIELRGRLNYLTTCLKGVVYQTGLLITLSLGTTAR</sequence>
<evidence type="ECO:0000313" key="1">
    <source>
        <dbReference type="EMBL" id="MBW96372.1"/>
    </source>
</evidence>
<accession>A0A2P2JSF0</accession>
<dbReference type="EMBL" id="GGEC01015889">
    <property type="protein sequence ID" value="MBW96372.1"/>
    <property type="molecule type" value="Transcribed_RNA"/>
</dbReference>
<protein>
    <submittedName>
        <fullName evidence="1">Uncharacterized protein MANES_18G080300</fullName>
    </submittedName>
</protein>
<proteinExistence type="predicted"/>
<name>A0A2P2JSF0_RHIMU</name>